<evidence type="ECO:0000313" key="3">
    <source>
        <dbReference type="EMBL" id="MBK4736609.1"/>
    </source>
</evidence>
<dbReference type="Pfam" id="PF20432">
    <property type="entry name" value="Xre-like-HTH"/>
    <property type="match status" value="1"/>
</dbReference>
<accession>A0A934SVZ3</accession>
<keyword evidence="4" id="KW-1185">Reference proteome</keyword>
<dbReference type="AlphaFoldDB" id="A0A934SVZ3"/>
<reference evidence="3" key="1">
    <citation type="submission" date="2021-01" db="EMBL/GenBank/DDBJ databases">
        <title>Genome sequence of strain Noviherbaspirillum sp. DKR-6.</title>
        <authorList>
            <person name="Chaudhary D.K."/>
        </authorList>
    </citation>
    <scope>NUCLEOTIDE SEQUENCE</scope>
    <source>
        <strain evidence="3">DKR-6</strain>
    </source>
</reference>
<proteinExistence type="predicted"/>
<dbReference type="Pfam" id="PF09722">
    <property type="entry name" value="Xre_MbcA_ParS_C"/>
    <property type="match status" value="1"/>
</dbReference>
<feature type="domain" description="Antitoxin Xre-like helix-turn-helix" evidence="2">
    <location>
        <begin position="44"/>
        <end position="105"/>
    </location>
</feature>
<evidence type="ECO:0000259" key="1">
    <source>
        <dbReference type="Pfam" id="PF09722"/>
    </source>
</evidence>
<dbReference type="Proteomes" id="UP000622890">
    <property type="component" value="Unassembled WGS sequence"/>
</dbReference>
<dbReference type="GO" id="GO:0003677">
    <property type="term" value="F:DNA binding"/>
    <property type="evidence" value="ECO:0007669"/>
    <property type="project" value="InterPro"/>
</dbReference>
<dbReference type="InterPro" id="IPR011979">
    <property type="entry name" value="Antitox_Xre"/>
</dbReference>
<dbReference type="EMBL" id="JAEPBG010000008">
    <property type="protein sequence ID" value="MBK4736609.1"/>
    <property type="molecule type" value="Genomic_DNA"/>
</dbReference>
<dbReference type="InterPro" id="IPR046847">
    <property type="entry name" value="Xre-like_HTH"/>
</dbReference>
<name>A0A934SVZ3_9BURK</name>
<organism evidence="3 4">
    <name type="scientific">Noviherbaspirillum pedocola</name>
    <dbReference type="NCBI Taxonomy" id="2801341"/>
    <lineage>
        <taxon>Bacteria</taxon>
        <taxon>Pseudomonadati</taxon>
        <taxon>Pseudomonadota</taxon>
        <taxon>Betaproteobacteria</taxon>
        <taxon>Burkholderiales</taxon>
        <taxon>Oxalobacteraceae</taxon>
        <taxon>Noviherbaspirillum</taxon>
    </lineage>
</organism>
<dbReference type="InterPro" id="IPR024467">
    <property type="entry name" value="Xre/MbcA/ParS-like_toxin-bd"/>
</dbReference>
<protein>
    <submittedName>
        <fullName evidence="3">DUF2384 domain-containing protein</fullName>
    </submittedName>
</protein>
<evidence type="ECO:0000259" key="2">
    <source>
        <dbReference type="Pfam" id="PF20432"/>
    </source>
</evidence>
<feature type="domain" description="Antitoxin Xre/MbcA/ParS-like toxin-binding" evidence="1">
    <location>
        <begin position="111"/>
        <end position="153"/>
    </location>
</feature>
<gene>
    <name evidence="3" type="ORF">JJB74_18445</name>
</gene>
<dbReference type="RefSeq" id="WP_200594214.1">
    <property type="nucleotide sequence ID" value="NZ_JAEPBG010000008.1"/>
</dbReference>
<dbReference type="NCBIfam" id="TIGR02293">
    <property type="entry name" value="TAS_TIGR02293"/>
    <property type="match status" value="1"/>
</dbReference>
<comment type="caution">
    <text evidence="3">The sequence shown here is derived from an EMBL/GenBank/DDBJ whole genome shotgun (WGS) entry which is preliminary data.</text>
</comment>
<sequence length="162" mass="17133">MGMSPGRKAAASSRRNAGPVVSAGAHVGKRIFVELKKAGYGAMMRKVDAGLPVAVVDDAVDYLHISKGELIDILSFKPSSLSTWARKPQALLPQQESDRMARVARVTGVVERMVGGHLAAVEWLNTPVPALGSRKPISLLGSDAGAKLVEETLFRSLAGVYA</sequence>
<evidence type="ECO:0000313" key="4">
    <source>
        <dbReference type="Proteomes" id="UP000622890"/>
    </source>
</evidence>